<dbReference type="EMBL" id="JACEIK010001935">
    <property type="protein sequence ID" value="MCD7473203.1"/>
    <property type="molecule type" value="Genomic_DNA"/>
</dbReference>
<sequence length="107" mass="11856">KLGRLPLVCIMPLVAPKFLWGALVLALERSNFGAVARENSVEMINLPSEEMIEAQRTEATRLAEEAQLAEVARRAEAMNFIAALGKLLWLNELPDESIDHSQITPCN</sequence>
<name>A0ABS8TQF4_DATST</name>
<evidence type="ECO:0000313" key="2">
    <source>
        <dbReference type="Proteomes" id="UP000823775"/>
    </source>
</evidence>
<dbReference type="Proteomes" id="UP000823775">
    <property type="component" value="Unassembled WGS sequence"/>
</dbReference>
<reference evidence="1 2" key="1">
    <citation type="journal article" date="2021" name="BMC Genomics">
        <title>Datura genome reveals duplications of psychoactive alkaloid biosynthetic genes and high mutation rate following tissue culture.</title>
        <authorList>
            <person name="Rajewski A."/>
            <person name="Carter-House D."/>
            <person name="Stajich J."/>
            <person name="Litt A."/>
        </authorList>
    </citation>
    <scope>NUCLEOTIDE SEQUENCE [LARGE SCALE GENOMIC DNA]</scope>
    <source>
        <strain evidence="1">AR-01</strain>
    </source>
</reference>
<feature type="non-terminal residue" evidence="1">
    <location>
        <position position="1"/>
    </location>
</feature>
<gene>
    <name evidence="1" type="ORF">HAX54_014859</name>
</gene>
<evidence type="ECO:0000313" key="1">
    <source>
        <dbReference type="EMBL" id="MCD7473203.1"/>
    </source>
</evidence>
<accession>A0ABS8TQF4</accession>
<protein>
    <submittedName>
        <fullName evidence="1">Uncharacterized protein</fullName>
    </submittedName>
</protein>
<keyword evidence="2" id="KW-1185">Reference proteome</keyword>
<proteinExistence type="predicted"/>
<organism evidence="1 2">
    <name type="scientific">Datura stramonium</name>
    <name type="common">Jimsonweed</name>
    <name type="synonym">Common thornapple</name>
    <dbReference type="NCBI Taxonomy" id="4076"/>
    <lineage>
        <taxon>Eukaryota</taxon>
        <taxon>Viridiplantae</taxon>
        <taxon>Streptophyta</taxon>
        <taxon>Embryophyta</taxon>
        <taxon>Tracheophyta</taxon>
        <taxon>Spermatophyta</taxon>
        <taxon>Magnoliopsida</taxon>
        <taxon>eudicotyledons</taxon>
        <taxon>Gunneridae</taxon>
        <taxon>Pentapetalae</taxon>
        <taxon>asterids</taxon>
        <taxon>lamiids</taxon>
        <taxon>Solanales</taxon>
        <taxon>Solanaceae</taxon>
        <taxon>Solanoideae</taxon>
        <taxon>Datureae</taxon>
        <taxon>Datura</taxon>
    </lineage>
</organism>
<comment type="caution">
    <text evidence="1">The sequence shown here is derived from an EMBL/GenBank/DDBJ whole genome shotgun (WGS) entry which is preliminary data.</text>
</comment>